<dbReference type="AlphaFoldDB" id="A0A3B1AC14"/>
<evidence type="ECO:0000259" key="2">
    <source>
        <dbReference type="Pfam" id="PF17129"/>
    </source>
</evidence>
<evidence type="ECO:0000313" key="3">
    <source>
        <dbReference type="EMBL" id="VAW99080.1"/>
    </source>
</evidence>
<reference evidence="3" key="1">
    <citation type="submission" date="2018-06" db="EMBL/GenBank/DDBJ databases">
        <authorList>
            <person name="Zhirakovskaya E."/>
        </authorList>
    </citation>
    <scope>NUCLEOTIDE SEQUENCE</scope>
</reference>
<dbReference type="Gene3D" id="3.40.630.10">
    <property type="entry name" value="Zn peptidases"/>
    <property type="match status" value="1"/>
</dbReference>
<organism evidence="3">
    <name type="scientific">hydrothermal vent metagenome</name>
    <dbReference type="NCBI Taxonomy" id="652676"/>
    <lineage>
        <taxon>unclassified sequences</taxon>
        <taxon>metagenomes</taxon>
        <taxon>ecological metagenomes</taxon>
    </lineage>
</organism>
<dbReference type="SUPFAM" id="SSF53187">
    <property type="entry name" value="Zn-dependent exopeptidases"/>
    <property type="match status" value="1"/>
</dbReference>
<evidence type="ECO:0000259" key="1">
    <source>
        <dbReference type="Pfam" id="PF17033"/>
    </source>
</evidence>
<gene>
    <name evidence="3" type="ORF">MNBD_GAMMA21-2855</name>
</gene>
<dbReference type="Pfam" id="PF17129">
    <property type="entry name" value="Peptidase_M99_C"/>
    <property type="match status" value="1"/>
</dbReference>
<dbReference type="InterPro" id="IPR031489">
    <property type="entry name" value="Peptidase_M99"/>
</dbReference>
<proteinExistence type="predicted"/>
<dbReference type="Pfam" id="PF17033">
    <property type="entry name" value="Peptidase_M99"/>
    <property type="match status" value="1"/>
</dbReference>
<name>A0A3B1AC14_9ZZZZ</name>
<protein>
    <submittedName>
        <fullName evidence="3">Putative lipoprotein</fullName>
    </submittedName>
</protein>
<feature type="domain" description="D,L-carboxypeptidase peptidase" evidence="1">
    <location>
        <begin position="33"/>
        <end position="264"/>
    </location>
</feature>
<dbReference type="CDD" id="cd06243">
    <property type="entry name" value="M14_CP_Csd4-like"/>
    <property type="match status" value="1"/>
</dbReference>
<keyword evidence="3" id="KW-0449">Lipoprotein</keyword>
<dbReference type="InterPro" id="IPR033397">
    <property type="entry name" value="Metallo_peptidase_C"/>
</dbReference>
<accession>A0A3B1AC14</accession>
<feature type="domain" description="Metallo-carboxypeptidase C-terminal" evidence="2">
    <location>
        <begin position="337"/>
        <end position="431"/>
    </location>
</feature>
<dbReference type="EMBL" id="UOFR01000064">
    <property type="protein sequence ID" value="VAW99080.1"/>
    <property type="molecule type" value="Genomic_DNA"/>
</dbReference>
<sequence>MFRTVLWCAGLLLSQITLAQQWDFTLHKHTSSQPGPTLLVIGGIQGDEPGGFNAASLLVTDYRITSGEVWVVPNLNFESIIKRSRGVHGDMNRKFKGIRQNDPEFQLVEKIKSIIKDKQVDIILNLHDGSGFYRPKFVDKSHGPQRWGQSLIIDQTELADVSYGRLNSIAEVIIRQANLRIKNKEHRYHIKNTQTRSGNTEMEKTLTFYAIKNGKAAFGIEASKSFGTHYRAYYHLQMIESFMQYLGIQYERDLELSINSVKYRIDNNVKLALYEKKMFFDMRNVRDRLRYVPMKKGEPINFSASNPLIAVLDHKRYYNVRYGNRSVTKLLPQYFDFDSSIESISVLVDGINKEVMLGDIVSVNNYFQINKLAGYRVNIIGFTKKGYRSEHDLPISHRDIKSKFSIDKQGKLFRVEIYKKNQFCGMVLVDFTGQPVAAAETDKLNPVF</sequence>